<keyword evidence="3" id="KW-0560">Oxidoreductase</keyword>
<dbReference type="Pfam" id="PF00171">
    <property type="entry name" value="Aldedh"/>
    <property type="match status" value="1"/>
</dbReference>
<comment type="catalytic activity">
    <reaction evidence="5">
        <text>L-glutamate 5-semialdehyde + NAD(+) + H2O = L-glutamate + NADH + 2 H(+)</text>
        <dbReference type="Rhea" id="RHEA:30235"/>
        <dbReference type="ChEBI" id="CHEBI:15377"/>
        <dbReference type="ChEBI" id="CHEBI:15378"/>
        <dbReference type="ChEBI" id="CHEBI:29985"/>
        <dbReference type="ChEBI" id="CHEBI:57540"/>
        <dbReference type="ChEBI" id="CHEBI:57945"/>
        <dbReference type="ChEBI" id="CHEBI:58066"/>
        <dbReference type="EC" id="1.2.1.88"/>
    </reaction>
</comment>
<dbReference type="EMBL" id="CAJVCH010221511">
    <property type="protein sequence ID" value="CAG7731933.1"/>
    <property type="molecule type" value="Genomic_DNA"/>
</dbReference>
<reference evidence="7" key="1">
    <citation type="submission" date="2021-06" db="EMBL/GenBank/DDBJ databases">
        <authorList>
            <person name="Hodson N. C."/>
            <person name="Mongue J. A."/>
            <person name="Jaron S. K."/>
        </authorList>
    </citation>
    <scope>NUCLEOTIDE SEQUENCE</scope>
</reference>
<feature type="non-terminal residue" evidence="7">
    <location>
        <position position="1"/>
    </location>
</feature>
<dbReference type="InterPro" id="IPR016160">
    <property type="entry name" value="Ald_DH_CS_CYS"/>
</dbReference>
<evidence type="ECO:0000259" key="6">
    <source>
        <dbReference type="Pfam" id="PF00171"/>
    </source>
</evidence>
<dbReference type="OrthoDB" id="6697627at2759"/>
<keyword evidence="4" id="KW-0520">NAD</keyword>
<dbReference type="Proteomes" id="UP000708208">
    <property type="component" value="Unassembled WGS sequence"/>
</dbReference>
<feature type="domain" description="Aldehyde dehydrogenase" evidence="6">
    <location>
        <begin position="9"/>
        <end position="235"/>
    </location>
</feature>
<keyword evidence="8" id="KW-1185">Reference proteome</keyword>
<evidence type="ECO:0000313" key="8">
    <source>
        <dbReference type="Proteomes" id="UP000708208"/>
    </source>
</evidence>
<accession>A0A8J2K2D9</accession>
<evidence type="ECO:0000256" key="2">
    <source>
        <dbReference type="ARBA" id="ARBA00012884"/>
    </source>
</evidence>
<evidence type="ECO:0000256" key="4">
    <source>
        <dbReference type="ARBA" id="ARBA00023027"/>
    </source>
</evidence>
<dbReference type="InterPro" id="IPR015590">
    <property type="entry name" value="Aldehyde_DH_dom"/>
</dbReference>
<dbReference type="PROSITE" id="PS00070">
    <property type="entry name" value="ALDEHYDE_DEHYDR_CYS"/>
    <property type="match status" value="1"/>
</dbReference>
<protein>
    <recommendedName>
        <fullName evidence="2">L-glutamate gamma-semialdehyde dehydrogenase</fullName>
        <ecNumber evidence="2">1.2.1.88</ecNumber>
    </recommendedName>
</protein>
<organism evidence="7 8">
    <name type="scientific">Allacma fusca</name>
    <dbReference type="NCBI Taxonomy" id="39272"/>
    <lineage>
        <taxon>Eukaryota</taxon>
        <taxon>Metazoa</taxon>
        <taxon>Ecdysozoa</taxon>
        <taxon>Arthropoda</taxon>
        <taxon>Hexapoda</taxon>
        <taxon>Collembola</taxon>
        <taxon>Symphypleona</taxon>
        <taxon>Sminthuridae</taxon>
        <taxon>Allacma</taxon>
    </lineage>
</organism>
<sequence length="243" mass="27030">TFNTLWKQVGQKLEHYRNYPRLVGECGGKNYHLVHPSADLENAVNCTIRSSFEYSGQKCSACSRLYVPQSLWGKFKEAMVERMKQLKIGDPTDFSVFTSAVIDEKAYDRIAGYIGHAKSNLKIVHGGTHSKKEGWFINPTLVETTDPADKIMREEIFGPVVSAFVYPDAEIDNVLKLVDETTPFALTGAVFAEDEAFLKKATETLKYASGNYYINDRSTGAVVGQQPFGGGRHSGEDFRAVVI</sequence>
<gene>
    <name evidence="7" type="ORF">AFUS01_LOCUS20485</name>
</gene>
<evidence type="ECO:0000256" key="1">
    <source>
        <dbReference type="ARBA" id="ARBA00004786"/>
    </source>
</evidence>
<dbReference type="FunFam" id="3.40.309.10:FF:000005">
    <property type="entry name" value="1-pyrroline-5-carboxylate dehydrogenase 1"/>
    <property type="match status" value="1"/>
</dbReference>
<dbReference type="EC" id="1.2.1.88" evidence="2"/>
<dbReference type="GO" id="GO:0003842">
    <property type="term" value="F:L-glutamate gamma-semialdehyde dehydrogenase activity"/>
    <property type="evidence" value="ECO:0007669"/>
    <property type="project" value="UniProtKB-EC"/>
</dbReference>
<evidence type="ECO:0000256" key="5">
    <source>
        <dbReference type="ARBA" id="ARBA00048142"/>
    </source>
</evidence>
<dbReference type="PANTHER" id="PTHR42862:SF1">
    <property type="entry name" value="DELTA-1-PYRROLINE-5-CARBOXYLATE DEHYDROGENASE 2, ISOFORM A-RELATED"/>
    <property type="match status" value="1"/>
</dbReference>
<dbReference type="AlphaFoldDB" id="A0A8J2K2D9"/>
<evidence type="ECO:0000313" key="7">
    <source>
        <dbReference type="EMBL" id="CAG7731933.1"/>
    </source>
</evidence>
<dbReference type="GO" id="GO:0010133">
    <property type="term" value="P:L-proline catabolic process to L-glutamate"/>
    <property type="evidence" value="ECO:0007669"/>
    <property type="project" value="TreeGrafter"/>
</dbReference>
<comment type="caution">
    <text evidence="7">The sequence shown here is derived from an EMBL/GenBank/DDBJ whole genome shotgun (WGS) entry which is preliminary data.</text>
</comment>
<dbReference type="PANTHER" id="PTHR42862">
    <property type="entry name" value="DELTA-1-PYRROLINE-5-CARBOXYLATE DEHYDROGENASE 1, ISOFORM A-RELATED"/>
    <property type="match status" value="1"/>
</dbReference>
<name>A0A8J2K2D9_9HEXA</name>
<dbReference type="InterPro" id="IPR050485">
    <property type="entry name" value="Proline_metab_enzyme"/>
</dbReference>
<evidence type="ECO:0000256" key="3">
    <source>
        <dbReference type="ARBA" id="ARBA00023002"/>
    </source>
</evidence>
<dbReference type="GO" id="GO:0005759">
    <property type="term" value="C:mitochondrial matrix"/>
    <property type="evidence" value="ECO:0007669"/>
    <property type="project" value="TreeGrafter"/>
</dbReference>
<proteinExistence type="predicted"/>
<comment type="pathway">
    <text evidence="1">Amino-acid degradation; L-proline degradation into L-glutamate; L-glutamate from L-proline: step 2/2.</text>
</comment>